<name>A0AAU9Q8Q7_9VIBR</name>
<keyword evidence="1" id="KW-0812">Transmembrane</keyword>
<proteinExistence type="predicted"/>
<evidence type="ECO:0000256" key="1">
    <source>
        <dbReference type="SAM" id="Phobius"/>
    </source>
</evidence>
<evidence type="ECO:0000313" key="2">
    <source>
        <dbReference type="EMBL" id="CAH1536040.1"/>
    </source>
</evidence>
<dbReference type="EMBL" id="CAKMTQ010000034">
    <property type="protein sequence ID" value="CAH1536040.1"/>
    <property type="molecule type" value="Genomic_DNA"/>
</dbReference>
<evidence type="ECO:0000313" key="3">
    <source>
        <dbReference type="Proteomes" id="UP001295420"/>
    </source>
</evidence>
<keyword evidence="1" id="KW-1133">Transmembrane helix</keyword>
<dbReference type="Proteomes" id="UP001295420">
    <property type="component" value="Unassembled WGS sequence"/>
</dbReference>
<keyword evidence="1" id="KW-0472">Membrane</keyword>
<accession>A0AAU9Q8Q7</accession>
<reference evidence="2" key="1">
    <citation type="submission" date="2022-01" db="EMBL/GenBank/DDBJ databases">
        <authorList>
            <person name="Lagorce A."/>
        </authorList>
    </citation>
    <scope>NUCLEOTIDE SEQUENCE</scope>
    <source>
        <strain evidence="2">Th15_F1_D04</strain>
    </source>
</reference>
<protein>
    <submittedName>
        <fullName evidence="2">Uncharacterized protein</fullName>
    </submittedName>
</protein>
<sequence length="85" mass="9690">MEDKKAPSLLSILSTTCIALLEGIILILDASDAGKSRDKEHISFDDGLSDKTYFDDIGDDFERDLEGKLRNKVTERPHSDNHYWY</sequence>
<feature type="transmembrane region" description="Helical" evidence="1">
    <location>
        <begin position="6"/>
        <end position="28"/>
    </location>
</feature>
<dbReference type="RefSeq" id="WP_409931655.1">
    <property type="nucleotide sequence ID" value="NZ_CAKMTQ010000034.1"/>
</dbReference>
<organism evidence="2 3">
    <name type="scientific">Vibrio owensii</name>
    <dbReference type="NCBI Taxonomy" id="696485"/>
    <lineage>
        <taxon>Bacteria</taxon>
        <taxon>Pseudomonadati</taxon>
        <taxon>Pseudomonadota</taxon>
        <taxon>Gammaproteobacteria</taxon>
        <taxon>Vibrionales</taxon>
        <taxon>Vibrionaceae</taxon>
        <taxon>Vibrio</taxon>
    </lineage>
</organism>
<dbReference type="AlphaFoldDB" id="A0AAU9Q8Q7"/>
<gene>
    <name evidence="2" type="ORF">THF1D04_40330</name>
</gene>
<comment type="caution">
    <text evidence="2">The sequence shown here is derived from an EMBL/GenBank/DDBJ whole genome shotgun (WGS) entry which is preliminary data.</text>
</comment>